<dbReference type="AlphaFoldDB" id="A0A4Y8V5L3"/>
<proteinExistence type="predicted"/>
<dbReference type="EMBL" id="SGVY01000061">
    <property type="protein sequence ID" value="TFH76062.1"/>
    <property type="molecule type" value="Genomic_DNA"/>
</dbReference>
<name>A0A4Y8V5L3_9BACT</name>
<protein>
    <submittedName>
        <fullName evidence="1">Uncharacterized protein</fullName>
    </submittedName>
</protein>
<organism evidence="1 2">
    <name type="scientific">Segatella hominis</name>
    <dbReference type="NCBI Taxonomy" id="2518605"/>
    <lineage>
        <taxon>Bacteria</taxon>
        <taxon>Pseudomonadati</taxon>
        <taxon>Bacteroidota</taxon>
        <taxon>Bacteroidia</taxon>
        <taxon>Bacteroidales</taxon>
        <taxon>Prevotellaceae</taxon>
        <taxon>Segatella</taxon>
    </lineage>
</organism>
<reference evidence="1 2" key="1">
    <citation type="submission" date="2019-02" db="EMBL/GenBank/DDBJ databases">
        <title>Draft Genome Sequence of the Prevotella sp. BCRC 81118, Isolated from Human Feces.</title>
        <authorList>
            <person name="Huang C.-H."/>
        </authorList>
    </citation>
    <scope>NUCLEOTIDE SEQUENCE [LARGE SCALE GENOMIC DNA]</scope>
    <source>
        <strain evidence="1 2">BCRC 81118</strain>
    </source>
</reference>
<dbReference type="Proteomes" id="UP000297872">
    <property type="component" value="Unassembled WGS sequence"/>
</dbReference>
<dbReference type="OrthoDB" id="1082689at2"/>
<comment type="caution">
    <text evidence="1">The sequence shown here is derived from an EMBL/GenBank/DDBJ whole genome shotgun (WGS) entry which is preliminary data.</text>
</comment>
<dbReference type="RefSeq" id="WP_134844459.1">
    <property type="nucleotide sequence ID" value="NZ_SGVY01000061.1"/>
</dbReference>
<keyword evidence="2" id="KW-1185">Reference proteome</keyword>
<gene>
    <name evidence="1" type="ORF">EXN75_15220</name>
</gene>
<accession>A0A4Y8V5L3</accession>
<evidence type="ECO:0000313" key="2">
    <source>
        <dbReference type="Proteomes" id="UP000297872"/>
    </source>
</evidence>
<evidence type="ECO:0000313" key="1">
    <source>
        <dbReference type="EMBL" id="TFH76062.1"/>
    </source>
</evidence>
<sequence length="523" mass="57425">MVIVIDAEAGEEYYIWMYKAENFALGGFTFDVDESQLFTPWKPVVHRQIEFGKSPQKMENADGNAPSGVEDITFMYGGWTNHPNAVKAATWNDTEKTWGFNDNGTANTTYTVNTETKTDKWEEVKPESGTTDNLKTLDGYTKFTSGCGQAPTNQYGKAYNPTQASSANPSVANIPCRGTYYKFEPAKDGTLNVYVRQAANNPLFLVDETGKPQKSIDYKAGNDATFTEGTDASYKINKLAACQYGFDVKAGKTYVLFQNNEQLGFYGFTFGASSTEATTVNISQANGYTYEAKDNAMVTLTKPLKANVWNAICLPFSMTEQQVRNTFGEDARIAEFKKVDNSGNKAVALFGMHYYQLITAGKPCLIKPSQVNENDTYTIKGVTIDAEQALTIEDSNKMFNFVGTYASTNMPVNSHFLGSTDGKLYYITKAKDISGLKAFLKPVDNTSASTGNAKLSIAFDKTDNSPDNNTTGIEAIKDYMDQDAANSSANKGIYNINGQFMGTNPAILPQGIYVKDGKKFIVK</sequence>
<dbReference type="GeneID" id="302996611"/>